<dbReference type="PANTHER" id="PTHR43489:SF6">
    <property type="entry name" value="HYDROXYPYRUVATE ISOMERASE-RELATED"/>
    <property type="match status" value="1"/>
</dbReference>
<dbReference type="SUPFAM" id="SSF51658">
    <property type="entry name" value="Xylose isomerase-like"/>
    <property type="match status" value="1"/>
</dbReference>
<dbReference type="PATRIC" id="fig|132476.4.peg.219"/>
<organism evidence="5 6">
    <name type="scientific">Pseudomonas kilonensis</name>
    <dbReference type="NCBI Taxonomy" id="132476"/>
    <lineage>
        <taxon>Bacteria</taxon>
        <taxon>Pseudomonadati</taxon>
        <taxon>Pseudomonadota</taxon>
        <taxon>Gammaproteobacteria</taxon>
        <taxon>Pseudomonadales</taxon>
        <taxon>Pseudomonadaceae</taxon>
        <taxon>Pseudomonas</taxon>
    </lineage>
</organism>
<evidence type="ECO:0000256" key="1">
    <source>
        <dbReference type="ARBA" id="ARBA00023235"/>
    </source>
</evidence>
<feature type="domain" description="Xylose isomerase-like TIM barrel" evidence="4">
    <location>
        <begin position="21"/>
        <end position="248"/>
    </location>
</feature>
<feature type="active site" description="Proton donor/acceptor" evidence="3">
    <location>
        <position position="234"/>
    </location>
</feature>
<reference evidence="5 6" key="1">
    <citation type="submission" date="2015-03" db="EMBL/GenBank/DDBJ databases">
        <title>Pseudomonas fluorescens 1855-344 Genome sequencing and assembly.</title>
        <authorList>
            <person name="Eng W.W.H."/>
            <person name="Gan H.M."/>
            <person name="Savka M.A."/>
        </authorList>
    </citation>
    <scope>NUCLEOTIDE SEQUENCE [LARGE SCALE GENOMIC DNA]</scope>
    <source>
        <strain evidence="5 6">1855-344</strain>
    </source>
</reference>
<evidence type="ECO:0000259" key="4">
    <source>
        <dbReference type="Pfam" id="PF01261"/>
    </source>
</evidence>
<evidence type="ECO:0000256" key="2">
    <source>
        <dbReference type="PIRNR" id="PIRNR006241"/>
    </source>
</evidence>
<keyword evidence="1 2" id="KW-0413">Isomerase</keyword>
<dbReference type="Gene3D" id="3.20.20.150">
    <property type="entry name" value="Divalent-metal-dependent TIM barrel enzymes"/>
    <property type="match status" value="1"/>
</dbReference>
<comment type="similarity">
    <text evidence="2">Belongs to the hyi family.</text>
</comment>
<accession>A0A0F4XVV3</accession>
<dbReference type="GO" id="GO:0008903">
    <property type="term" value="F:hydroxypyruvate isomerase activity"/>
    <property type="evidence" value="ECO:0007669"/>
    <property type="project" value="TreeGrafter"/>
</dbReference>
<protein>
    <recommendedName>
        <fullName evidence="4">Xylose isomerase-like TIM barrel domain-containing protein</fullName>
    </recommendedName>
</protein>
<evidence type="ECO:0000256" key="3">
    <source>
        <dbReference type="PIRSR" id="PIRSR006241-50"/>
    </source>
</evidence>
<dbReference type="Pfam" id="PF01261">
    <property type="entry name" value="AP_endonuc_2"/>
    <property type="match status" value="1"/>
</dbReference>
<dbReference type="PIRSF" id="PIRSF006241">
    <property type="entry name" value="HyI"/>
    <property type="match status" value="1"/>
</dbReference>
<dbReference type="InterPro" id="IPR050417">
    <property type="entry name" value="Sugar_Epim/Isomerase"/>
</dbReference>
<comment type="caution">
    <text evidence="5">The sequence shown here is derived from an EMBL/GenBank/DDBJ whole genome shotgun (WGS) entry which is preliminary data.</text>
</comment>
<dbReference type="EMBL" id="JZXC01000001">
    <property type="protein sequence ID" value="KKA09961.1"/>
    <property type="molecule type" value="Genomic_DNA"/>
</dbReference>
<proteinExistence type="inferred from homology"/>
<dbReference type="PANTHER" id="PTHR43489">
    <property type="entry name" value="ISOMERASE"/>
    <property type="match status" value="1"/>
</dbReference>
<evidence type="ECO:0000313" key="6">
    <source>
        <dbReference type="Proteomes" id="UP000033662"/>
    </source>
</evidence>
<gene>
    <name evidence="5" type="ORF">VP02_01015</name>
</gene>
<dbReference type="InterPro" id="IPR036237">
    <property type="entry name" value="Xyl_isomerase-like_sf"/>
</dbReference>
<name>A0A0F4XVV3_9PSED</name>
<dbReference type="OrthoDB" id="9780241at2"/>
<dbReference type="AlphaFoldDB" id="A0A0F4XVV3"/>
<dbReference type="GO" id="GO:0046487">
    <property type="term" value="P:glyoxylate metabolic process"/>
    <property type="evidence" value="ECO:0007669"/>
    <property type="project" value="TreeGrafter"/>
</dbReference>
<dbReference type="Proteomes" id="UP000033662">
    <property type="component" value="Unassembled WGS sequence"/>
</dbReference>
<feature type="active site" description="Proton donor/acceptor" evidence="3">
    <location>
        <position position="139"/>
    </location>
</feature>
<evidence type="ECO:0000313" key="5">
    <source>
        <dbReference type="EMBL" id="KKA09961.1"/>
    </source>
</evidence>
<sequence>MIKFAANLSLLFTEFPFEDRFNAARDAGFEAVEFSFPQGISAVTVAKYLHRNGLQQVLATVPLRPDSKGLAALAGQTREFKNDFLRGLDYAIAGNSQLLHVLSGIVDNASYETSCRKFEENMSWAIEEAGRYKIKLVIEAINQISVADYFIRSLPDAIRWTERLDGLGLILDIYHASMEQLDPMDCTARYLGQADHFQIAGFPGRHEPNVGSLNARAILDFLSAHSYQGWVGCEYKPIGVTADGMGWLDCYRGD</sequence>
<dbReference type="InterPro" id="IPR026040">
    <property type="entry name" value="HyI-like"/>
</dbReference>
<dbReference type="InterPro" id="IPR013022">
    <property type="entry name" value="Xyl_isomerase-like_TIM-brl"/>
</dbReference>